<evidence type="ECO:0008006" key="5">
    <source>
        <dbReference type="Google" id="ProtNLM"/>
    </source>
</evidence>
<reference evidence="2 4" key="3">
    <citation type="journal article" date="2020" name="Biotechnol. Biofuels">
        <title>New insights from the biogas microbiome by comprehensive genome-resolved metagenomics of nearly 1600 species originating from multiple anaerobic digesters.</title>
        <authorList>
            <person name="Campanaro S."/>
            <person name="Treu L."/>
            <person name="Rodriguez-R L.M."/>
            <person name="Kovalovszki A."/>
            <person name="Ziels R.M."/>
            <person name="Maus I."/>
            <person name="Zhu X."/>
            <person name="Kougias P.G."/>
            <person name="Basile A."/>
            <person name="Luo G."/>
            <person name="Schluter A."/>
            <person name="Konstantinidis K.T."/>
            <person name="Angelidaki I."/>
        </authorList>
    </citation>
    <scope>NUCLEOTIDE SEQUENCE [LARGE SCALE GENOMIC DNA]</scope>
    <source>
        <strain evidence="2">AS22ysBPME_46</strain>
    </source>
</reference>
<dbReference type="Proteomes" id="UP000053087">
    <property type="component" value="Chromosome"/>
</dbReference>
<reference evidence="1" key="2">
    <citation type="submission" date="2018-10" db="EMBL/GenBank/DDBJ databases">
        <authorList>
            <person name="Fischer M.A."/>
            <person name="Kern T."/>
            <person name="Deppenmeier U."/>
            <person name="Schmitz R.A."/>
            <person name="Rother M."/>
        </authorList>
    </citation>
    <scope>NUCLEOTIDE SEQUENCE</scope>
    <source>
        <strain evidence="1">E03.2</strain>
    </source>
</reference>
<reference evidence="1 3" key="1">
    <citation type="journal article" date="2016" name="Int. J. Syst. Evol. Microbiol.">
        <title>Methanosarcina flavescens sp. nov., a methanogenic archaeon isolated from a full-scale anaerobic digester.</title>
        <authorList>
            <person name="Kern T."/>
            <person name="Fischer M.A."/>
            <person name="Deppenmeier U."/>
            <person name="Schmitz R.A."/>
            <person name="Rother M."/>
        </authorList>
    </citation>
    <scope>NUCLEOTIDE SEQUENCE [LARGE SCALE GENOMIC DNA]</scope>
    <source>
        <strain evidence="1 3">E03.2</strain>
    </source>
</reference>
<dbReference type="Gene3D" id="3.90.470.20">
    <property type="entry name" value="4'-phosphopantetheinyl transferase domain"/>
    <property type="match status" value="1"/>
</dbReference>
<proteinExistence type="predicted"/>
<protein>
    <recommendedName>
        <fullName evidence="5">4'-phosphopantetheinyl transferase superfamily protein</fullName>
    </recommendedName>
</protein>
<accession>A0A660HQI0</accession>
<dbReference type="InterPro" id="IPR037143">
    <property type="entry name" value="4-PPantetheinyl_Trfase_dom_sf"/>
</dbReference>
<name>A0A660HQI0_9EURY</name>
<dbReference type="SUPFAM" id="SSF56214">
    <property type="entry name" value="4'-phosphopantetheinyl transferase"/>
    <property type="match status" value="2"/>
</dbReference>
<evidence type="ECO:0000313" key="2">
    <source>
        <dbReference type="EMBL" id="NLK31258.1"/>
    </source>
</evidence>
<dbReference type="EMBL" id="JAAYQL010000001">
    <property type="protein sequence ID" value="NLK31258.1"/>
    <property type="molecule type" value="Genomic_DNA"/>
</dbReference>
<gene>
    <name evidence="1" type="ORF">AOB57_003425</name>
    <name evidence="2" type="ORF">GX302_00010</name>
</gene>
<organism evidence="1 3">
    <name type="scientific">Methanosarcina flavescens</name>
    <dbReference type="NCBI Taxonomy" id="1715806"/>
    <lineage>
        <taxon>Archaea</taxon>
        <taxon>Methanobacteriati</taxon>
        <taxon>Methanobacteriota</taxon>
        <taxon>Stenosarchaea group</taxon>
        <taxon>Methanomicrobia</taxon>
        <taxon>Methanosarcinales</taxon>
        <taxon>Methanosarcinaceae</taxon>
        <taxon>Methanosarcina</taxon>
    </lineage>
</organism>
<dbReference type="EMBL" id="CP032683">
    <property type="protein sequence ID" value="AYK14369.1"/>
    <property type="molecule type" value="Genomic_DNA"/>
</dbReference>
<evidence type="ECO:0000313" key="4">
    <source>
        <dbReference type="Proteomes" id="UP000585579"/>
    </source>
</evidence>
<sequence length="226" mass="25818">MFNENLMSPSLVSLDEIPHLWQHSDVLIFLVDLNDYDTLNTGYLSSIELESLARLKTSHFKRRYIISRTVLKRILCNVTGESSASGISTYKDGDGRVCILNNSEPYICISYTESVVALAISKVEVGIDIELEKRLALKSNLKNLSMKLLSTDETISDTDLLKIWTLKEAYSKFSNNKMHLIFNKKLDLSSVNYRTFILNEKYILSVITNSKSHIIDINCLHRIDFN</sequence>
<dbReference type="GO" id="GO:0000287">
    <property type="term" value="F:magnesium ion binding"/>
    <property type="evidence" value="ECO:0007669"/>
    <property type="project" value="InterPro"/>
</dbReference>
<evidence type="ECO:0000313" key="1">
    <source>
        <dbReference type="EMBL" id="AYK14369.1"/>
    </source>
</evidence>
<dbReference type="Proteomes" id="UP000585579">
    <property type="component" value="Unassembled WGS sequence"/>
</dbReference>
<dbReference type="AlphaFoldDB" id="A0A660HQI0"/>
<dbReference type="GO" id="GO:0008897">
    <property type="term" value="F:holo-[acyl-carrier-protein] synthase activity"/>
    <property type="evidence" value="ECO:0007669"/>
    <property type="project" value="InterPro"/>
</dbReference>
<keyword evidence="3" id="KW-1185">Reference proteome</keyword>
<dbReference type="OrthoDB" id="132609at2157"/>
<dbReference type="KEGG" id="mfz:AOB57_003425"/>
<evidence type="ECO:0000313" key="3">
    <source>
        <dbReference type="Proteomes" id="UP000053087"/>
    </source>
</evidence>